<gene>
    <name evidence="2" type="ORF">HPB52_006353</name>
</gene>
<evidence type="ECO:0000313" key="3">
    <source>
        <dbReference type="Proteomes" id="UP000821837"/>
    </source>
</evidence>
<sequence>MSVASAKVRRKLGQAKITNWKAFRQDCKEEPIQTIAEWSKGIRDAYERATKAVERTDTTPEIDNYLLRPLGYQDSIRELDRTVDIPDEIRSTFKVAPIPKRMHPTDHQGRRRARAQSIIKTYQNRKNAVYVDAATYENGKDAVVTIIDAQLKEKVSASLKNCTVSDAEEAAVALAVAEGNRSGQSLIIITDSQDACRGYTNGRVGRKAAAILNTGGKYGEPLGPLPVDQAPAKAAGQDYKDAAADITTDGGDKSPAAEEVMVPRRPRLLRGDTRSSQSGQDCADGNEDDIAVRDDIGGVPGDRGKDQQRCRRRRHL</sequence>
<evidence type="ECO:0000256" key="1">
    <source>
        <dbReference type="SAM" id="MobiDB-lite"/>
    </source>
</evidence>
<accession>A0A9D4SW25</accession>
<protein>
    <submittedName>
        <fullName evidence="2">Uncharacterized protein</fullName>
    </submittedName>
</protein>
<feature type="compositionally biased region" description="Basic and acidic residues" evidence="1">
    <location>
        <begin position="290"/>
        <end position="309"/>
    </location>
</feature>
<dbReference type="SUPFAM" id="SSF53098">
    <property type="entry name" value="Ribonuclease H-like"/>
    <property type="match status" value="1"/>
</dbReference>
<feature type="region of interest" description="Disordered" evidence="1">
    <location>
        <begin position="244"/>
        <end position="316"/>
    </location>
</feature>
<dbReference type="InterPro" id="IPR036397">
    <property type="entry name" value="RNaseH_sf"/>
</dbReference>
<dbReference type="AlphaFoldDB" id="A0A9D4SW25"/>
<reference evidence="2" key="2">
    <citation type="submission" date="2021-09" db="EMBL/GenBank/DDBJ databases">
        <authorList>
            <person name="Jia N."/>
            <person name="Wang J."/>
            <person name="Shi W."/>
            <person name="Du L."/>
            <person name="Sun Y."/>
            <person name="Zhan W."/>
            <person name="Jiang J."/>
            <person name="Wang Q."/>
            <person name="Zhang B."/>
            <person name="Ji P."/>
            <person name="Sakyi L.B."/>
            <person name="Cui X."/>
            <person name="Yuan T."/>
            <person name="Jiang B."/>
            <person name="Yang W."/>
            <person name="Lam T.T.-Y."/>
            <person name="Chang Q."/>
            <person name="Ding S."/>
            <person name="Wang X."/>
            <person name="Zhu J."/>
            <person name="Ruan X."/>
            <person name="Zhao L."/>
            <person name="Wei J."/>
            <person name="Que T."/>
            <person name="Du C."/>
            <person name="Cheng J."/>
            <person name="Dai P."/>
            <person name="Han X."/>
            <person name="Huang E."/>
            <person name="Gao Y."/>
            <person name="Liu J."/>
            <person name="Shao H."/>
            <person name="Ye R."/>
            <person name="Li L."/>
            <person name="Wei W."/>
            <person name="Wang X."/>
            <person name="Wang C."/>
            <person name="Huo Q."/>
            <person name="Li W."/>
            <person name="Guo W."/>
            <person name="Chen H."/>
            <person name="Chen S."/>
            <person name="Zhou L."/>
            <person name="Zhou L."/>
            <person name="Ni X."/>
            <person name="Tian J."/>
            <person name="Zhou Y."/>
            <person name="Sheng Y."/>
            <person name="Liu T."/>
            <person name="Pan Y."/>
            <person name="Xia L."/>
            <person name="Li J."/>
            <person name="Zhao F."/>
            <person name="Cao W."/>
        </authorList>
    </citation>
    <scope>NUCLEOTIDE SEQUENCE</scope>
    <source>
        <strain evidence="2">Rsan-2018</strain>
        <tissue evidence="2">Larvae</tissue>
    </source>
</reference>
<dbReference type="InterPro" id="IPR012337">
    <property type="entry name" value="RNaseH-like_sf"/>
</dbReference>
<dbReference type="Gene3D" id="3.30.420.10">
    <property type="entry name" value="Ribonuclease H-like superfamily/Ribonuclease H"/>
    <property type="match status" value="1"/>
</dbReference>
<keyword evidence="3" id="KW-1185">Reference proteome</keyword>
<reference evidence="2" key="1">
    <citation type="journal article" date="2020" name="Cell">
        <title>Large-Scale Comparative Analyses of Tick Genomes Elucidate Their Genetic Diversity and Vector Capacities.</title>
        <authorList>
            <consortium name="Tick Genome and Microbiome Consortium (TIGMIC)"/>
            <person name="Jia N."/>
            <person name="Wang J."/>
            <person name="Shi W."/>
            <person name="Du L."/>
            <person name="Sun Y."/>
            <person name="Zhan W."/>
            <person name="Jiang J.F."/>
            <person name="Wang Q."/>
            <person name="Zhang B."/>
            <person name="Ji P."/>
            <person name="Bell-Sakyi L."/>
            <person name="Cui X.M."/>
            <person name="Yuan T.T."/>
            <person name="Jiang B.G."/>
            <person name="Yang W.F."/>
            <person name="Lam T.T."/>
            <person name="Chang Q.C."/>
            <person name="Ding S.J."/>
            <person name="Wang X.J."/>
            <person name="Zhu J.G."/>
            <person name="Ruan X.D."/>
            <person name="Zhao L."/>
            <person name="Wei J.T."/>
            <person name="Ye R.Z."/>
            <person name="Que T.C."/>
            <person name="Du C.H."/>
            <person name="Zhou Y.H."/>
            <person name="Cheng J.X."/>
            <person name="Dai P.F."/>
            <person name="Guo W.B."/>
            <person name="Han X.H."/>
            <person name="Huang E.J."/>
            <person name="Li L.F."/>
            <person name="Wei W."/>
            <person name="Gao Y.C."/>
            <person name="Liu J.Z."/>
            <person name="Shao H.Z."/>
            <person name="Wang X."/>
            <person name="Wang C.C."/>
            <person name="Yang T.C."/>
            <person name="Huo Q.B."/>
            <person name="Li W."/>
            <person name="Chen H.Y."/>
            <person name="Chen S.E."/>
            <person name="Zhou L.G."/>
            <person name="Ni X.B."/>
            <person name="Tian J.H."/>
            <person name="Sheng Y."/>
            <person name="Liu T."/>
            <person name="Pan Y.S."/>
            <person name="Xia L.Y."/>
            <person name="Li J."/>
            <person name="Zhao F."/>
            <person name="Cao W.C."/>
        </authorList>
    </citation>
    <scope>NUCLEOTIDE SEQUENCE</scope>
    <source>
        <strain evidence="2">Rsan-2018</strain>
    </source>
</reference>
<comment type="caution">
    <text evidence="2">The sequence shown here is derived from an EMBL/GenBank/DDBJ whole genome shotgun (WGS) entry which is preliminary data.</text>
</comment>
<dbReference type="Proteomes" id="UP000821837">
    <property type="component" value="Unassembled WGS sequence"/>
</dbReference>
<name>A0A9D4SW25_RHISA</name>
<organism evidence="2 3">
    <name type="scientific">Rhipicephalus sanguineus</name>
    <name type="common">Brown dog tick</name>
    <name type="synonym">Ixodes sanguineus</name>
    <dbReference type="NCBI Taxonomy" id="34632"/>
    <lineage>
        <taxon>Eukaryota</taxon>
        <taxon>Metazoa</taxon>
        <taxon>Ecdysozoa</taxon>
        <taxon>Arthropoda</taxon>
        <taxon>Chelicerata</taxon>
        <taxon>Arachnida</taxon>
        <taxon>Acari</taxon>
        <taxon>Parasitiformes</taxon>
        <taxon>Ixodida</taxon>
        <taxon>Ixodoidea</taxon>
        <taxon>Ixodidae</taxon>
        <taxon>Rhipicephalinae</taxon>
        <taxon>Rhipicephalus</taxon>
        <taxon>Rhipicephalus</taxon>
    </lineage>
</organism>
<proteinExistence type="predicted"/>
<evidence type="ECO:0000313" key="2">
    <source>
        <dbReference type="EMBL" id="KAH7956137.1"/>
    </source>
</evidence>
<dbReference type="EMBL" id="JABSTV010001250">
    <property type="protein sequence ID" value="KAH7956137.1"/>
    <property type="molecule type" value="Genomic_DNA"/>
</dbReference>
<dbReference type="GO" id="GO:0003676">
    <property type="term" value="F:nucleic acid binding"/>
    <property type="evidence" value="ECO:0007669"/>
    <property type="project" value="InterPro"/>
</dbReference>